<name>A0A7K3WCJ0_9ACTN</name>
<sequence>MHTAVGEGRIDLDEFAQRVDAGCSSTTTAELPVHLADLPARGARVKIVGQVQTPALPATSVFGDIRVSGAAVPPARARTVFGDVRVDLRDLRTDADAVEVQVGSLAPGESPAAGWRCWSLATCAATP</sequence>
<dbReference type="Pfam" id="PF08044">
    <property type="entry name" value="DUF1707"/>
    <property type="match status" value="1"/>
</dbReference>
<reference evidence="2 3" key="1">
    <citation type="submission" date="2020-02" db="EMBL/GenBank/DDBJ databases">
        <title>The whole genome sequence of CPCC 205119.</title>
        <authorList>
            <person name="Jiang Z."/>
        </authorList>
    </citation>
    <scope>NUCLEOTIDE SEQUENCE [LARGE SCALE GENOMIC DNA]</scope>
    <source>
        <strain evidence="2 3">CPCC 205119</strain>
    </source>
</reference>
<feature type="domain" description="DUF1707" evidence="1">
    <location>
        <begin position="2"/>
        <end position="39"/>
    </location>
</feature>
<accession>A0A7K3WCJ0</accession>
<dbReference type="EMBL" id="JAAGWK010000010">
    <property type="protein sequence ID" value="NEL54188.1"/>
    <property type="molecule type" value="Genomic_DNA"/>
</dbReference>
<dbReference type="InterPro" id="IPR012551">
    <property type="entry name" value="DUF1707_SHOCT-like"/>
</dbReference>
<proteinExistence type="predicted"/>
<evidence type="ECO:0000259" key="1">
    <source>
        <dbReference type="Pfam" id="PF08044"/>
    </source>
</evidence>
<keyword evidence="3" id="KW-1185">Reference proteome</keyword>
<dbReference type="Proteomes" id="UP000470470">
    <property type="component" value="Unassembled WGS sequence"/>
</dbReference>
<protein>
    <submittedName>
        <fullName evidence="2">DUF1707 domain-containing protein</fullName>
    </submittedName>
</protein>
<dbReference type="AlphaFoldDB" id="A0A7K3WCJ0"/>
<evidence type="ECO:0000313" key="2">
    <source>
        <dbReference type="EMBL" id="NEL54188.1"/>
    </source>
</evidence>
<evidence type="ECO:0000313" key="3">
    <source>
        <dbReference type="Proteomes" id="UP000470470"/>
    </source>
</evidence>
<comment type="caution">
    <text evidence="2">The sequence shown here is derived from an EMBL/GenBank/DDBJ whole genome shotgun (WGS) entry which is preliminary data.</text>
</comment>
<organism evidence="2 3">
    <name type="scientific">Goekera deserti</name>
    <dbReference type="NCBI Taxonomy" id="2497753"/>
    <lineage>
        <taxon>Bacteria</taxon>
        <taxon>Bacillati</taxon>
        <taxon>Actinomycetota</taxon>
        <taxon>Actinomycetes</taxon>
        <taxon>Geodermatophilales</taxon>
        <taxon>Geodermatophilaceae</taxon>
        <taxon>Goekera</taxon>
    </lineage>
</organism>
<gene>
    <name evidence="2" type="ORF">G1H19_09270</name>
</gene>